<accession>A0ABT3IJT7</accession>
<dbReference type="PROSITE" id="PS50075">
    <property type="entry name" value="CARRIER"/>
    <property type="match status" value="1"/>
</dbReference>
<evidence type="ECO:0000256" key="2">
    <source>
        <dbReference type="ARBA" id="ARBA00022553"/>
    </source>
</evidence>
<dbReference type="SUPFAM" id="SSF47336">
    <property type="entry name" value="ACP-like"/>
    <property type="match status" value="1"/>
</dbReference>
<keyword evidence="5" id="KW-1185">Reference proteome</keyword>
<dbReference type="EMBL" id="JAPDNS010000001">
    <property type="protein sequence ID" value="MCW3484232.1"/>
    <property type="molecule type" value="Genomic_DNA"/>
</dbReference>
<proteinExistence type="predicted"/>
<dbReference type="SUPFAM" id="SSF56801">
    <property type="entry name" value="Acetyl-CoA synthetase-like"/>
    <property type="match status" value="1"/>
</dbReference>
<dbReference type="Pfam" id="PF00550">
    <property type="entry name" value="PP-binding"/>
    <property type="match status" value="1"/>
</dbReference>
<name>A0ABT3IJT7_9BACT</name>
<dbReference type="InterPro" id="IPR036736">
    <property type="entry name" value="ACP-like_sf"/>
</dbReference>
<dbReference type="InterPro" id="IPR045851">
    <property type="entry name" value="AMP-bd_C_sf"/>
</dbReference>
<comment type="caution">
    <text evidence="4">The sequence shown here is derived from an EMBL/GenBank/DDBJ whole genome shotgun (WGS) entry which is preliminary data.</text>
</comment>
<feature type="domain" description="Carrier" evidence="3">
    <location>
        <begin position="110"/>
        <end position="188"/>
    </location>
</feature>
<reference evidence="4 5" key="1">
    <citation type="submission" date="2022-10" db="EMBL/GenBank/DDBJ databases">
        <title>Chitinophaga nivalis PC15 sp. nov., isolated from Pyeongchang county, South Korea.</title>
        <authorList>
            <person name="Trinh H.N."/>
        </authorList>
    </citation>
    <scope>NUCLEOTIDE SEQUENCE [LARGE SCALE GENOMIC DNA]</scope>
    <source>
        <strain evidence="4 5">PC14</strain>
    </source>
</reference>
<dbReference type="PANTHER" id="PTHR44845:SF6">
    <property type="entry name" value="BETA-ALANINE-ACTIVATING ENZYME"/>
    <property type="match status" value="1"/>
</dbReference>
<dbReference type="PANTHER" id="PTHR44845">
    <property type="entry name" value="CARRIER DOMAIN-CONTAINING PROTEIN"/>
    <property type="match status" value="1"/>
</dbReference>
<keyword evidence="1" id="KW-0596">Phosphopantetheine</keyword>
<evidence type="ECO:0000259" key="3">
    <source>
        <dbReference type="PROSITE" id="PS50075"/>
    </source>
</evidence>
<dbReference type="InterPro" id="IPR025110">
    <property type="entry name" value="AMP-bd_C"/>
</dbReference>
<dbReference type="RefSeq" id="WP_264729751.1">
    <property type="nucleotide sequence ID" value="NZ_JAPDNR010000001.1"/>
</dbReference>
<organism evidence="4 5">
    <name type="scientific">Chitinophaga nivalis</name>
    <dbReference type="NCBI Taxonomy" id="2991709"/>
    <lineage>
        <taxon>Bacteria</taxon>
        <taxon>Pseudomonadati</taxon>
        <taxon>Bacteroidota</taxon>
        <taxon>Chitinophagia</taxon>
        <taxon>Chitinophagales</taxon>
        <taxon>Chitinophagaceae</taxon>
        <taxon>Chitinophaga</taxon>
    </lineage>
</organism>
<dbReference type="Proteomes" id="UP001207742">
    <property type="component" value="Unassembled WGS sequence"/>
</dbReference>
<protein>
    <submittedName>
        <fullName evidence="4">Phosphopantetheine-binding protein</fullName>
    </submittedName>
</protein>
<keyword evidence="2" id="KW-0597">Phosphoprotein</keyword>
<evidence type="ECO:0000313" key="4">
    <source>
        <dbReference type="EMBL" id="MCW3484232.1"/>
    </source>
</evidence>
<dbReference type="Pfam" id="PF13193">
    <property type="entry name" value="AMP-binding_C"/>
    <property type="match status" value="1"/>
</dbReference>
<evidence type="ECO:0000256" key="1">
    <source>
        <dbReference type="ARBA" id="ARBA00022450"/>
    </source>
</evidence>
<dbReference type="InterPro" id="IPR009081">
    <property type="entry name" value="PP-bd_ACP"/>
</dbReference>
<evidence type="ECO:0000313" key="5">
    <source>
        <dbReference type="Proteomes" id="UP001207742"/>
    </source>
</evidence>
<gene>
    <name evidence="4" type="ORF">OL497_10030</name>
</gene>
<sequence>MSRQLEIKAYSVQPEEIEQALLQLPGITGAAVIAGMVHGEARLVAFYAAVSCQSCLTLKGWLRKKLPEYMVPYKLIQVSAIPFTANGMADEAALYMLWEKNDGLATCARKRASILEVAIAELWKEELGVTGISAGDSFFDMGGNSLLLHRISARMKTEFGIQPDFSDFLNQTFSQFLHNCTAKILETV</sequence>
<dbReference type="Gene3D" id="1.10.1200.10">
    <property type="entry name" value="ACP-like"/>
    <property type="match status" value="1"/>
</dbReference>
<dbReference type="Gene3D" id="3.30.300.30">
    <property type="match status" value="1"/>
</dbReference>